<name>A0A4Y8Q151_9BACL</name>
<dbReference type="PANTHER" id="PTHR43434:SF13">
    <property type="entry name" value="PHOSPHOGLYCOLATE PHOSPHATASE"/>
    <property type="match status" value="1"/>
</dbReference>
<dbReference type="Pfam" id="PF13419">
    <property type="entry name" value="HAD_2"/>
    <property type="match status" value="1"/>
</dbReference>
<dbReference type="EMBL" id="MYFO01000015">
    <property type="protein sequence ID" value="TFE87082.1"/>
    <property type="molecule type" value="Genomic_DNA"/>
</dbReference>
<comment type="caution">
    <text evidence="1">The sequence shown here is derived from an EMBL/GenBank/DDBJ whole genome shotgun (WGS) entry which is preliminary data.</text>
</comment>
<evidence type="ECO:0000313" key="2">
    <source>
        <dbReference type="Proteomes" id="UP000298246"/>
    </source>
</evidence>
<dbReference type="InterPro" id="IPR023214">
    <property type="entry name" value="HAD_sf"/>
</dbReference>
<dbReference type="GO" id="GO:0006281">
    <property type="term" value="P:DNA repair"/>
    <property type="evidence" value="ECO:0007669"/>
    <property type="project" value="TreeGrafter"/>
</dbReference>
<dbReference type="Gene3D" id="1.10.150.240">
    <property type="entry name" value="Putative phosphatase, domain 2"/>
    <property type="match status" value="1"/>
</dbReference>
<organism evidence="1 2">
    <name type="scientific">Paenibacillus athensensis</name>
    <dbReference type="NCBI Taxonomy" id="1967502"/>
    <lineage>
        <taxon>Bacteria</taxon>
        <taxon>Bacillati</taxon>
        <taxon>Bacillota</taxon>
        <taxon>Bacilli</taxon>
        <taxon>Bacillales</taxon>
        <taxon>Paenibacillaceae</taxon>
        <taxon>Paenibacillus</taxon>
    </lineage>
</organism>
<dbReference type="GO" id="GO:0005829">
    <property type="term" value="C:cytosol"/>
    <property type="evidence" value="ECO:0007669"/>
    <property type="project" value="TreeGrafter"/>
</dbReference>
<dbReference type="RefSeq" id="WP_134753496.1">
    <property type="nucleotide sequence ID" value="NZ_MYFO02000013.1"/>
</dbReference>
<proteinExistence type="predicted"/>
<evidence type="ECO:0008006" key="3">
    <source>
        <dbReference type="Google" id="ProtNLM"/>
    </source>
</evidence>
<evidence type="ECO:0000313" key="1">
    <source>
        <dbReference type="EMBL" id="TFE87082.1"/>
    </source>
</evidence>
<dbReference type="InterPro" id="IPR050155">
    <property type="entry name" value="HAD-like_hydrolase_sf"/>
</dbReference>
<dbReference type="PANTHER" id="PTHR43434">
    <property type="entry name" value="PHOSPHOGLYCOLATE PHOSPHATASE"/>
    <property type="match status" value="1"/>
</dbReference>
<dbReference type="OrthoDB" id="9792518at2"/>
<reference evidence="1 2" key="1">
    <citation type="submission" date="2017-03" db="EMBL/GenBank/DDBJ databases">
        <title>Isolation of Levoglucosan Utilizing Bacteria.</title>
        <authorList>
            <person name="Arya A.S."/>
        </authorList>
    </citation>
    <scope>NUCLEOTIDE SEQUENCE [LARGE SCALE GENOMIC DNA]</scope>
    <source>
        <strain evidence="1 2">MEC069</strain>
    </source>
</reference>
<dbReference type="InterPro" id="IPR041492">
    <property type="entry name" value="HAD_2"/>
</dbReference>
<dbReference type="InterPro" id="IPR036412">
    <property type="entry name" value="HAD-like_sf"/>
</dbReference>
<dbReference type="Proteomes" id="UP000298246">
    <property type="component" value="Unassembled WGS sequence"/>
</dbReference>
<dbReference type="AlphaFoldDB" id="A0A4Y8Q151"/>
<dbReference type="Gene3D" id="3.40.50.1000">
    <property type="entry name" value="HAD superfamily/HAD-like"/>
    <property type="match status" value="1"/>
</dbReference>
<accession>A0A4Y8Q151</accession>
<dbReference type="GO" id="GO:0008967">
    <property type="term" value="F:phosphoglycolate phosphatase activity"/>
    <property type="evidence" value="ECO:0007669"/>
    <property type="project" value="TreeGrafter"/>
</dbReference>
<dbReference type="SUPFAM" id="SSF56784">
    <property type="entry name" value="HAD-like"/>
    <property type="match status" value="1"/>
</dbReference>
<gene>
    <name evidence="1" type="ORF">B5M42_13015</name>
</gene>
<sequence length="216" mass="24262">MRRHLLFDFDGTLVDSRALIVQLYNDIAAEHGFRSIQASDLQLLRTLSTRERIAHLRVPLVQIPRLAVTAKQRYHDNVSRLHTVPGMRETVGRLLELGGRLSIVSSNSAATIRAFLKGRRMDDAFSEVISVKPLLGKQHAIGKYLKRHGLRAAQAMYVGDELRDIEACRKLGMPIAAVTWGYDDVRLLRSGSPDYIVDSPQELLRVLAARLATRSK</sequence>
<dbReference type="SFLD" id="SFLDG01129">
    <property type="entry name" value="C1.5:_HAD__Beta-PGM__Phosphata"/>
    <property type="match status" value="1"/>
</dbReference>
<protein>
    <recommendedName>
        <fullName evidence="3">HAD family hydrolase</fullName>
    </recommendedName>
</protein>
<keyword evidence="2" id="KW-1185">Reference proteome</keyword>
<dbReference type="InterPro" id="IPR023198">
    <property type="entry name" value="PGP-like_dom2"/>
</dbReference>
<dbReference type="SFLD" id="SFLDS00003">
    <property type="entry name" value="Haloacid_Dehalogenase"/>
    <property type="match status" value="1"/>
</dbReference>